<dbReference type="InterPro" id="IPR014895">
    <property type="entry name" value="Alginate_lyase_2"/>
</dbReference>
<name>A0A418XJ15_9PSED</name>
<dbReference type="Proteomes" id="UP000284021">
    <property type="component" value="Unassembled WGS sequence"/>
</dbReference>
<reference evidence="2 3" key="1">
    <citation type="submission" date="2018-09" db="EMBL/GenBank/DDBJ databases">
        <authorList>
            <person name="Zhu H."/>
        </authorList>
    </citation>
    <scope>NUCLEOTIDE SEQUENCE [LARGE SCALE GENOMIC DNA]</scope>
    <source>
        <strain evidence="2 3">K1S02-6</strain>
    </source>
</reference>
<dbReference type="Pfam" id="PF08787">
    <property type="entry name" value="Alginate_lyase2"/>
    <property type="match status" value="1"/>
</dbReference>
<comment type="caution">
    <text evidence="2">The sequence shown here is derived from an EMBL/GenBank/DDBJ whole genome shotgun (WGS) entry which is preliminary data.</text>
</comment>
<dbReference type="OrthoDB" id="1113844at2"/>
<keyword evidence="2" id="KW-0456">Lyase</keyword>
<organism evidence="2 3">
    <name type="scientific">Pseudomonas cavernicola</name>
    <dbReference type="NCBI Taxonomy" id="2320866"/>
    <lineage>
        <taxon>Bacteria</taxon>
        <taxon>Pseudomonadati</taxon>
        <taxon>Pseudomonadota</taxon>
        <taxon>Gammaproteobacteria</taxon>
        <taxon>Pseudomonadales</taxon>
        <taxon>Pseudomonadaceae</taxon>
        <taxon>Pseudomonas</taxon>
    </lineage>
</organism>
<evidence type="ECO:0000259" key="1">
    <source>
        <dbReference type="Pfam" id="PF08787"/>
    </source>
</evidence>
<accession>A0A418XJ15</accession>
<proteinExistence type="predicted"/>
<keyword evidence="3" id="KW-1185">Reference proteome</keyword>
<evidence type="ECO:0000313" key="3">
    <source>
        <dbReference type="Proteomes" id="UP000284021"/>
    </source>
</evidence>
<gene>
    <name evidence="2" type="ORF">D3879_03835</name>
</gene>
<dbReference type="SUPFAM" id="SSF49899">
    <property type="entry name" value="Concanavalin A-like lectins/glucanases"/>
    <property type="match status" value="1"/>
</dbReference>
<protein>
    <submittedName>
        <fullName evidence="2">Polysaccharide lyase family 7 protein</fullName>
    </submittedName>
</protein>
<dbReference type="InterPro" id="IPR013320">
    <property type="entry name" value="ConA-like_dom_sf"/>
</dbReference>
<dbReference type="RefSeq" id="WP_119952760.1">
    <property type="nucleotide sequence ID" value="NZ_QYUR01000002.1"/>
</dbReference>
<dbReference type="AlphaFoldDB" id="A0A418XJ15"/>
<dbReference type="Gene3D" id="2.60.120.200">
    <property type="match status" value="1"/>
</dbReference>
<dbReference type="EMBL" id="QYUR01000002">
    <property type="protein sequence ID" value="RJG12431.1"/>
    <property type="molecule type" value="Genomic_DNA"/>
</dbReference>
<sequence length="228" mass="24844">MIDLATWNLTIPVGVPATTIDTPLLVGGYQDHYFKSTPDTLFFWAPVNGTTTANASYPRSELRETFADGALRNWAYPAADNSLSAALSVGQVPSTGKIVIGQIHAYGSNKPLLKLEYQYKTTSASANIVAKVRITPLDEVGQTITVLKGIALNQRFTYVLNLSPTGRLSVMINSTLWSQQLDSSWAPKPLYFKAGVYPQDNTGYETEAGNATFYNLKIDHKPLPVGTP</sequence>
<dbReference type="GO" id="GO:0016829">
    <property type="term" value="F:lyase activity"/>
    <property type="evidence" value="ECO:0007669"/>
    <property type="project" value="UniProtKB-KW"/>
</dbReference>
<feature type="domain" description="Alginate lyase 2" evidence="1">
    <location>
        <begin position="2"/>
        <end position="220"/>
    </location>
</feature>
<evidence type="ECO:0000313" key="2">
    <source>
        <dbReference type="EMBL" id="RJG12431.1"/>
    </source>
</evidence>